<organism evidence="1 2">
    <name type="scientific">Pythium oligandrum</name>
    <name type="common">Mycoparasitic fungus</name>
    <dbReference type="NCBI Taxonomy" id="41045"/>
    <lineage>
        <taxon>Eukaryota</taxon>
        <taxon>Sar</taxon>
        <taxon>Stramenopiles</taxon>
        <taxon>Oomycota</taxon>
        <taxon>Peronosporomycetes</taxon>
        <taxon>Pythiales</taxon>
        <taxon>Pythiaceae</taxon>
        <taxon>Pythium</taxon>
    </lineage>
</organism>
<proteinExistence type="predicted"/>
<dbReference type="EMBL" id="SPLM01000073">
    <property type="protein sequence ID" value="TMW62599.1"/>
    <property type="molecule type" value="Genomic_DNA"/>
</dbReference>
<reference evidence="1" key="1">
    <citation type="submission" date="2019-03" db="EMBL/GenBank/DDBJ databases">
        <title>Long read genome sequence of the mycoparasitic Pythium oligandrum ATCC 38472 isolated from sugarbeet rhizosphere.</title>
        <authorList>
            <person name="Gaulin E."/>
        </authorList>
    </citation>
    <scope>NUCLEOTIDE SEQUENCE</scope>
    <source>
        <strain evidence="1">ATCC 38472_TT</strain>
    </source>
</reference>
<evidence type="ECO:0000313" key="1">
    <source>
        <dbReference type="EMBL" id="TMW62599.1"/>
    </source>
</evidence>
<protein>
    <submittedName>
        <fullName evidence="1">Uncharacterized protein</fullName>
    </submittedName>
</protein>
<dbReference type="Proteomes" id="UP000794436">
    <property type="component" value="Unassembled WGS sequence"/>
</dbReference>
<comment type="caution">
    <text evidence="1">The sequence shown here is derived from an EMBL/GenBank/DDBJ whole genome shotgun (WGS) entry which is preliminary data.</text>
</comment>
<name>A0A8K1CGH3_PYTOL</name>
<sequence>MVKYIKLKDSDLDPETIHKIVEDVFARPVVYLTQYKNLANDELLLKEAELIAAAAIRGNTLQFLARAMATSGLSLLKSPFDTISRARGSMLMYRNLSHCRQELIRRGLQPQFPLKVSVSAGNAIIILSCTILRELPVPMLKKLIPDEAE</sequence>
<dbReference type="AlphaFoldDB" id="A0A8K1CGH3"/>
<accession>A0A8K1CGH3</accession>
<evidence type="ECO:0000313" key="2">
    <source>
        <dbReference type="Proteomes" id="UP000794436"/>
    </source>
</evidence>
<keyword evidence="2" id="KW-1185">Reference proteome</keyword>
<gene>
    <name evidence="1" type="ORF">Poli38472_005217</name>
</gene>